<proteinExistence type="predicted"/>
<dbReference type="Gene3D" id="3.40.50.1110">
    <property type="entry name" value="SGNH hydrolase"/>
    <property type="match status" value="1"/>
</dbReference>
<name>X0VYC8_9ZZZZ</name>
<dbReference type="Pfam" id="PF13472">
    <property type="entry name" value="Lipase_GDSL_2"/>
    <property type="match status" value="1"/>
</dbReference>
<organism evidence="2">
    <name type="scientific">marine sediment metagenome</name>
    <dbReference type="NCBI Taxonomy" id="412755"/>
    <lineage>
        <taxon>unclassified sequences</taxon>
        <taxon>metagenomes</taxon>
        <taxon>ecological metagenomes</taxon>
    </lineage>
</organism>
<protein>
    <recommendedName>
        <fullName evidence="1">SGNH hydrolase-type esterase domain-containing protein</fullName>
    </recommendedName>
</protein>
<evidence type="ECO:0000313" key="2">
    <source>
        <dbReference type="EMBL" id="GAG16112.1"/>
    </source>
</evidence>
<dbReference type="InterPro" id="IPR013830">
    <property type="entry name" value="SGNH_hydro"/>
</dbReference>
<feature type="non-terminal residue" evidence="2">
    <location>
        <position position="1"/>
    </location>
</feature>
<comment type="caution">
    <text evidence="2">The sequence shown here is derived from an EMBL/GenBank/DDBJ whole genome shotgun (WGS) entry which is preliminary data.</text>
</comment>
<sequence length="221" mass="24961">FGFQPEGFRHLKQHVMDLDPTVLFVCYGGNESFAGESGLPAFRKNLDVLLDVLDGTGARIVLVSPQKQEALGGKLPDPAAHNRDLALYGDVLRAAAVRRGYWYLDLFSLLPMKDTLESENPPLTYNSLHLTPEGYRAAADVVARKLGIAQPDWDAIEGLRSMVVAKNALFFHRWRPQNETYLTLFRKHEQGNNYREIPQFDPLIKEAEDRIAEETARTVRP</sequence>
<gene>
    <name evidence="2" type="ORF">S01H1_50544</name>
</gene>
<evidence type="ECO:0000259" key="1">
    <source>
        <dbReference type="Pfam" id="PF13472"/>
    </source>
</evidence>
<reference evidence="2" key="1">
    <citation type="journal article" date="2014" name="Front. Microbiol.">
        <title>High frequency of phylogenetically diverse reductive dehalogenase-homologous genes in deep subseafloor sedimentary metagenomes.</title>
        <authorList>
            <person name="Kawai M."/>
            <person name="Futagami T."/>
            <person name="Toyoda A."/>
            <person name="Takaki Y."/>
            <person name="Nishi S."/>
            <person name="Hori S."/>
            <person name="Arai W."/>
            <person name="Tsubouchi T."/>
            <person name="Morono Y."/>
            <person name="Uchiyama I."/>
            <person name="Ito T."/>
            <person name="Fujiyama A."/>
            <person name="Inagaki F."/>
            <person name="Takami H."/>
        </authorList>
    </citation>
    <scope>NUCLEOTIDE SEQUENCE</scope>
    <source>
        <strain evidence="2">Expedition CK06-06</strain>
    </source>
</reference>
<accession>X0VYC8</accession>
<dbReference type="InterPro" id="IPR036514">
    <property type="entry name" value="SGNH_hydro_sf"/>
</dbReference>
<feature type="domain" description="SGNH hydrolase-type esterase" evidence="1">
    <location>
        <begin position="15"/>
        <end position="137"/>
    </location>
</feature>
<dbReference type="SUPFAM" id="SSF52266">
    <property type="entry name" value="SGNH hydrolase"/>
    <property type="match status" value="1"/>
</dbReference>
<dbReference type="AlphaFoldDB" id="X0VYC8"/>
<dbReference type="EMBL" id="BARS01032568">
    <property type="protein sequence ID" value="GAG16112.1"/>
    <property type="molecule type" value="Genomic_DNA"/>
</dbReference>